<reference evidence="19" key="1">
    <citation type="submission" date="2022-02" db="EMBL/GenBank/DDBJ databases">
        <authorList>
            <person name="Henning P.M."/>
            <person name="McCubbin A.G."/>
            <person name="Shore J.S."/>
        </authorList>
    </citation>
    <scope>NUCLEOTIDE SEQUENCE</scope>
    <source>
        <strain evidence="19">F60SS</strain>
        <tissue evidence="19">Leaves</tissue>
    </source>
</reference>
<evidence type="ECO:0000256" key="5">
    <source>
        <dbReference type="ARBA" id="ARBA00022490"/>
    </source>
</evidence>
<comment type="catalytic activity">
    <reaction evidence="2">
        <text>a ribonucleoside 5'-diphosphate + ATP = a ribonucleoside 5'-triphosphate + ADP</text>
        <dbReference type="Rhea" id="RHEA:18113"/>
        <dbReference type="ChEBI" id="CHEBI:30616"/>
        <dbReference type="ChEBI" id="CHEBI:57930"/>
        <dbReference type="ChEBI" id="CHEBI:61557"/>
        <dbReference type="ChEBI" id="CHEBI:456216"/>
        <dbReference type="EC" id="2.7.4.6"/>
    </reaction>
</comment>
<dbReference type="GO" id="GO:0006241">
    <property type="term" value="P:CTP biosynthetic process"/>
    <property type="evidence" value="ECO:0007669"/>
    <property type="project" value="InterPro"/>
</dbReference>
<comment type="subcellular location">
    <subcellularLocation>
        <location evidence="3">Cell projection</location>
        <location evidence="3">Cilium</location>
    </subcellularLocation>
</comment>
<dbReference type="GO" id="GO:0046872">
    <property type="term" value="F:metal ion binding"/>
    <property type="evidence" value="ECO:0007669"/>
    <property type="project" value="UniProtKB-KW"/>
</dbReference>
<evidence type="ECO:0000259" key="18">
    <source>
        <dbReference type="SMART" id="SM00562"/>
    </source>
</evidence>
<keyword evidence="5" id="KW-0963">Cytoplasm</keyword>
<evidence type="ECO:0000313" key="20">
    <source>
        <dbReference type="Proteomes" id="UP001141552"/>
    </source>
</evidence>
<evidence type="ECO:0000313" key="19">
    <source>
        <dbReference type="EMBL" id="KAJ4842719.1"/>
    </source>
</evidence>
<dbReference type="PANTHER" id="PTHR46161:SF3">
    <property type="entry name" value="NUCLEOSIDE DIPHOSPHATE KINASE DDB_G0292928-RELATED"/>
    <property type="match status" value="1"/>
</dbReference>
<dbReference type="Proteomes" id="UP001141552">
    <property type="component" value="Unassembled WGS sequence"/>
</dbReference>
<dbReference type="PANTHER" id="PTHR46161">
    <property type="entry name" value="NUCLEOSIDE DIPHOSPHATE KINASE"/>
    <property type="match status" value="1"/>
</dbReference>
<dbReference type="OrthoDB" id="2162449at2759"/>
<evidence type="ECO:0000256" key="11">
    <source>
        <dbReference type="ARBA" id="ARBA00022840"/>
    </source>
</evidence>
<feature type="binding site" evidence="15">
    <location>
        <position position="111"/>
    </location>
    <ligand>
        <name>ATP</name>
        <dbReference type="ChEBI" id="CHEBI:30616"/>
    </ligand>
</feature>
<dbReference type="Gene3D" id="3.30.70.141">
    <property type="entry name" value="Nucleoside diphosphate kinase-like domain"/>
    <property type="match status" value="1"/>
</dbReference>
<accession>A0A9Q0G380</accession>
<name>A0A9Q0G380_9ROSI</name>
<protein>
    <recommendedName>
        <fullName evidence="17">Nucleoside diphosphate kinase</fullName>
        <ecNumber evidence="17">2.7.4.6</ecNumber>
    </recommendedName>
</protein>
<dbReference type="SMART" id="SM00562">
    <property type="entry name" value="NDK"/>
    <property type="match status" value="1"/>
</dbReference>
<feature type="binding site" evidence="15">
    <location>
        <position position="169"/>
    </location>
    <ligand>
        <name>ATP</name>
        <dbReference type="ChEBI" id="CHEBI:30616"/>
    </ligand>
</feature>
<dbReference type="FunFam" id="3.30.70.141:FF:000010">
    <property type="entry name" value="Nucleoside diphosphate kinase 7"/>
    <property type="match status" value="1"/>
</dbReference>
<evidence type="ECO:0000256" key="17">
    <source>
        <dbReference type="RuleBase" id="RU004013"/>
    </source>
</evidence>
<feature type="domain" description="Nucleoside diphosphate kinase-like" evidence="18">
    <location>
        <begin position="55"/>
        <end position="195"/>
    </location>
</feature>
<keyword evidence="20" id="KW-1185">Reference proteome</keyword>
<evidence type="ECO:0000256" key="10">
    <source>
        <dbReference type="ARBA" id="ARBA00022801"/>
    </source>
</evidence>
<evidence type="ECO:0000256" key="4">
    <source>
        <dbReference type="ARBA" id="ARBA00008142"/>
    </source>
</evidence>
<feature type="binding site" evidence="15">
    <location>
        <position position="145"/>
    </location>
    <ligand>
        <name>ATP</name>
        <dbReference type="ChEBI" id="CHEBI:30616"/>
    </ligand>
</feature>
<dbReference type="GO" id="GO:0005524">
    <property type="term" value="F:ATP binding"/>
    <property type="evidence" value="ECO:0007669"/>
    <property type="project" value="UniProtKB-KW"/>
</dbReference>
<dbReference type="GO" id="GO:0004550">
    <property type="term" value="F:nucleoside diphosphate kinase activity"/>
    <property type="evidence" value="ECO:0007669"/>
    <property type="project" value="UniProtKB-EC"/>
</dbReference>
<keyword evidence="11 17" id="KW-0067">ATP-binding</keyword>
<comment type="similarity">
    <text evidence="4 15 16">Belongs to the NDK family.</text>
</comment>
<dbReference type="InterPro" id="IPR036850">
    <property type="entry name" value="NDK-like_dom_sf"/>
</dbReference>
<dbReference type="GO" id="GO:0006228">
    <property type="term" value="P:UTP biosynthetic process"/>
    <property type="evidence" value="ECO:0007669"/>
    <property type="project" value="InterPro"/>
</dbReference>
<keyword evidence="9 17" id="KW-0418">Kinase</keyword>
<dbReference type="InterPro" id="IPR001564">
    <property type="entry name" value="Nucleoside_diP_kinase"/>
</dbReference>
<evidence type="ECO:0000256" key="13">
    <source>
        <dbReference type="ARBA" id="ARBA00023080"/>
    </source>
</evidence>
<keyword evidence="7" id="KW-0479">Metal-binding</keyword>
<dbReference type="InterPro" id="IPR034907">
    <property type="entry name" value="NDK-like_dom"/>
</dbReference>
<proteinExistence type="inferred from homology"/>
<dbReference type="EC" id="2.7.4.6" evidence="17"/>
<evidence type="ECO:0000256" key="6">
    <source>
        <dbReference type="ARBA" id="ARBA00022679"/>
    </source>
</evidence>
<dbReference type="SUPFAM" id="SSF54919">
    <property type="entry name" value="Nucleoside diphosphate kinase, NDK"/>
    <property type="match status" value="1"/>
</dbReference>
<evidence type="ECO:0000256" key="3">
    <source>
        <dbReference type="ARBA" id="ARBA00004138"/>
    </source>
</evidence>
<evidence type="ECO:0000256" key="12">
    <source>
        <dbReference type="ARBA" id="ARBA00022842"/>
    </source>
</evidence>
<sequence length="203" mass="22941">MATAWNPRALPHWLKLVSVPIRWHVEPIVSPQFTFFGYYTAAYECRASSNGNTEKERTLAMIKPDGVVGNYSEAIRKVVVDSGFSICKEMTIQLDEDRASIFYSEHSSKSFFSSLIRYMTSGPVLVMVLEKDNAITDWRTLIGPTDASKAKITHPHSIRAMCGQDSQRNCVHGSDSLQSAEREISFFFDDKYSCETVTIHDEL</sequence>
<keyword evidence="12" id="KW-0460">Magnesium</keyword>
<evidence type="ECO:0000256" key="2">
    <source>
        <dbReference type="ARBA" id="ARBA00000937"/>
    </source>
</evidence>
<keyword evidence="8 17" id="KW-0547">Nucleotide-binding</keyword>
<dbReference type="PROSITE" id="PS51374">
    <property type="entry name" value="NDPK_LIKE"/>
    <property type="match status" value="1"/>
</dbReference>
<dbReference type="GO" id="GO:0016787">
    <property type="term" value="F:hydrolase activity"/>
    <property type="evidence" value="ECO:0007669"/>
    <property type="project" value="UniProtKB-KW"/>
</dbReference>
<evidence type="ECO:0000256" key="1">
    <source>
        <dbReference type="ARBA" id="ARBA00000082"/>
    </source>
</evidence>
<dbReference type="GO" id="GO:0006183">
    <property type="term" value="P:GTP biosynthetic process"/>
    <property type="evidence" value="ECO:0007669"/>
    <property type="project" value="InterPro"/>
</dbReference>
<keyword evidence="10" id="KW-0378">Hydrolase</keyword>
<evidence type="ECO:0000256" key="16">
    <source>
        <dbReference type="RuleBase" id="RU004011"/>
    </source>
</evidence>
<comment type="caution">
    <text evidence="19">The sequence shown here is derived from an EMBL/GenBank/DDBJ whole genome shotgun (WGS) entry which is preliminary data.</text>
</comment>
<feature type="binding site" evidence="15">
    <location>
        <position position="63"/>
    </location>
    <ligand>
        <name>ATP</name>
        <dbReference type="ChEBI" id="CHEBI:30616"/>
    </ligand>
</feature>
<gene>
    <name evidence="19" type="ORF">Tsubulata_043632</name>
</gene>
<keyword evidence="13" id="KW-0546">Nucleotide metabolism</keyword>
<reference evidence="19" key="2">
    <citation type="journal article" date="2023" name="Plants (Basel)">
        <title>Annotation of the Turnera subulata (Passifloraceae) Draft Genome Reveals the S-Locus Evolved after the Divergence of Turneroideae from Passifloroideae in a Stepwise Manner.</title>
        <authorList>
            <person name="Henning P.M."/>
            <person name="Roalson E.H."/>
            <person name="Mir W."/>
            <person name="McCubbin A.G."/>
            <person name="Shore J.S."/>
        </authorList>
    </citation>
    <scope>NUCLEOTIDE SEQUENCE</scope>
    <source>
        <strain evidence="19">F60SS</strain>
    </source>
</reference>
<dbReference type="Pfam" id="PF00334">
    <property type="entry name" value="NDK"/>
    <property type="match status" value="1"/>
</dbReference>
<evidence type="ECO:0000256" key="9">
    <source>
        <dbReference type="ARBA" id="ARBA00022777"/>
    </source>
</evidence>
<evidence type="ECO:0000256" key="14">
    <source>
        <dbReference type="ARBA" id="ARBA00023273"/>
    </source>
</evidence>
<evidence type="ECO:0000256" key="8">
    <source>
        <dbReference type="ARBA" id="ARBA00022741"/>
    </source>
</evidence>
<keyword evidence="14" id="KW-0966">Cell projection</keyword>
<dbReference type="EMBL" id="JAKUCV010002417">
    <property type="protein sequence ID" value="KAJ4842719.1"/>
    <property type="molecule type" value="Genomic_DNA"/>
</dbReference>
<keyword evidence="6 17" id="KW-0808">Transferase</keyword>
<feature type="binding site" evidence="15">
    <location>
        <position position="139"/>
    </location>
    <ligand>
        <name>ATP</name>
        <dbReference type="ChEBI" id="CHEBI:30616"/>
    </ligand>
</feature>
<dbReference type="PROSITE" id="PS00469">
    <property type="entry name" value="NDPK"/>
    <property type="match status" value="1"/>
</dbReference>
<dbReference type="PRINTS" id="PR01243">
    <property type="entry name" value="NUCDPKINASE"/>
</dbReference>
<organism evidence="19 20">
    <name type="scientific">Turnera subulata</name>
    <dbReference type="NCBI Taxonomy" id="218843"/>
    <lineage>
        <taxon>Eukaryota</taxon>
        <taxon>Viridiplantae</taxon>
        <taxon>Streptophyta</taxon>
        <taxon>Embryophyta</taxon>
        <taxon>Tracheophyta</taxon>
        <taxon>Spermatophyta</taxon>
        <taxon>Magnoliopsida</taxon>
        <taxon>eudicotyledons</taxon>
        <taxon>Gunneridae</taxon>
        <taxon>Pentapetalae</taxon>
        <taxon>rosids</taxon>
        <taxon>fabids</taxon>
        <taxon>Malpighiales</taxon>
        <taxon>Passifloraceae</taxon>
        <taxon>Turnera</taxon>
    </lineage>
</organism>
<comment type="catalytic activity">
    <reaction evidence="1 17">
        <text>a 2'-deoxyribonucleoside 5'-diphosphate + ATP = a 2'-deoxyribonucleoside 5'-triphosphate + ADP</text>
        <dbReference type="Rhea" id="RHEA:44640"/>
        <dbReference type="ChEBI" id="CHEBI:30616"/>
        <dbReference type="ChEBI" id="CHEBI:61560"/>
        <dbReference type="ChEBI" id="CHEBI:73316"/>
        <dbReference type="ChEBI" id="CHEBI:456216"/>
        <dbReference type="EC" id="2.7.4.6"/>
    </reaction>
</comment>
<evidence type="ECO:0000256" key="15">
    <source>
        <dbReference type="PROSITE-ProRule" id="PRU00706"/>
    </source>
</evidence>
<dbReference type="AlphaFoldDB" id="A0A9Q0G380"/>
<feature type="active site" description="Pros-phosphohistidine intermediate" evidence="15">
    <location>
        <position position="172"/>
    </location>
</feature>
<dbReference type="InterPro" id="IPR023005">
    <property type="entry name" value="Nucleoside_diP_kinase_AS"/>
</dbReference>
<evidence type="ECO:0000256" key="7">
    <source>
        <dbReference type="ARBA" id="ARBA00022723"/>
    </source>
</evidence>
<feature type="binding site" evidence="15">
    <location>
        <position position="159"/>
    </location>
    <ligand>
        <name>ATP</name>
        <dbReference type="ChEBI" id="CHEBI:30616"/>
    </ligand>
</feature>